<evidence type="ECO:0000313" key="2">
    <source>
        <dbReference type="EMBL" id="CAD8301795.1"/>
    </source>
</evidence>
<evidence type="ECO:0008006" key="3">
    <source>
        <dbReference type="Google" id="ProtNLM"/>
    </source>
</evidence>
<reference evidence="2" key="1">
    <citation type="submission" date="2021-01" db="EMBL/GenBank/DDBJ databases">
        <authorList>
            <person name="Corre E."/>
            <person name="Pelletier E."/>
            <person name="Niang G."/>
            <person name="Scheremetjew M."/>
            <person name="Finn R."/>
            <person name="Kale V."/>
            <person name="Holt S."/>
            <person name="Cochrane G."/>
            <person name="Meng A."/>
            <person name="Brown T."/>
            <person name="Cohen L."/>
        </authorList>
    </citation>
    <scope>NUCLEOTIDE SEQUENCE</scope>
    <source>
        <strain evidence="2">CCMP147</strain>
    </source>
</reference>
<keyword evidence="1" id="KW-0812">Transmembrane</keyword>
<feature type="transmembrane region" description="Helical" evidence="1">
    <location>
        <begin position="78"/>
        <end position="101"/>
    </location>
</feature>
<feature type="transmembrane region" description="Helical" evidence="1">
    <location>
        <begin position="292"/>
        <end position="309"/>
    </location>
</feature>
<sequence>MANDTDVAAAAAAIDNATSISQDATEAPPSTRLDETTFEFYSDGILGLAFLLTTIIAAKRMMWSRRQGGAETTVVTAFYSLILMTSLLRSAFFIIPQSVFFPSYVPVAYMAFDPNVPWVGAFISELLISAGSLCLFSIFILILVYWADILKKYFYPGARRSKPMVTFLTLVCFLVLVEVLNAGFFLGRLYSSEGMILVNAIMLASVSIVCVCEITIFSHRFRTVLKTLGAINQVSTESQVKRIVWITVTGNLFFFTRAFLEAIFAFMLIFYWHQNGTVAAVFSHQLWDLYMLLKHWSEVAILCLMLYILQSRFTTSATQGNQAGYQQVPDEDEGEPKVANAVVV</sequence>
<name>A0A7R9VQ88_9STRA</name>
<dbReference type="AlphaFoldDB" id="A0A7R9VQ88"/>
<proteinExistence type="predicted"/>
<feature type="transmembrane region" description="Helical" evidence="1">
    <location>
        <begin position="243"/>
        <end position="272"/>
    </location>
</feature>
<protein>
    <recommendedName>
        <fullName evidence="3">THH1/TOM1/TOM3 domain-containing protein</fullName>
    </recommendedName>
</protein>
<feature type="transmembrane region" description="Helical" evidence="1">
    <location>
        <begin position="121"/>
        <end position="146"/>
    </location>
</feature>
<keyword evidence="1" id="KW-0472">Membrane</keyword>
<dbReference type="EMBL" id="HBED01011276">
    <property type="protein sequence ID" value="CAD8301795.1"/>
    <property type="molecule type" value="Transcribed_RNA"/>
</dbReference>
<organism evidence="2">
    <name type="scientific">Pseudictyota dubia</name>
    <dbReference type="NCBI Taxonomy" id="2749911"/>
    <lineage>
        <taxon>Eukaryota</taxon>
        <taxon>Sar</taxon>
        <taxon>Stramenopiles</taxon>
        <taxon>Ochrophyta</taxon>
        <taxon>Bacillariophyta</taxon>
        <taxon>Mediophyceae</taxon>
        <taxon>Biddulphiophycidae</taxon>
        <taxon>Eupodiscales</taxon>
        <taxon>Odontellaceae</taxon>
        <taxon>Pseudictyota</taxon>
    </lineage>
</organism>
<keyword evidence="1" id="KW-1133">Transmembrane helix</keyword>
<gene>
    <name evidence="2" type="ORF">TDUB1175_LOCUS5611</name>
</gene>
<feature type="transmembrane region" description="Helical" evidence="1">
    <location>
        <begin position="196"/>
        <end position="217"/>
    </location>
</feature>
<accession>A0A7R9VQ88</accession>
<feature type="transmembrane region" description="Helical" evidence="1">
    <location>
        <begin position="167"/>
        <end position="190"/>
    </location>
</feature>
<evidence type="ECO:0000256" key="1">
    <source>
        <dbReference type="SAM" id="Phobius"/>
    </source>
</evidence>
<feature type="transmembrane region" description="Helical" evidence="1">
    <location>
        <begin position="40"/>
        <end position="58"/>
    </location>
</feature>